<proteinExistence type="predicted"/>
<feature type="transmembrane region" description="Helical" evidence="1">
    <location>
        <begin position="310"/>
        <end position="330"/>
    </location>
</feature>
<protein>
    <submittedName>
        <fullName evidence="2">Uncharacterized protein</fullName>
    </submittedName>
</protein>
<feature type="transmembrane region" description="Helical" evidence="1">
    <location>
        <begin position="54"/>
        <end position="71"/>
    </location>
</feature>
<keyword evidence="1" id="KW-0472">Membrane</keyword>
<feature type="transmembrane region" description="Helical" evidence="1">
    <location>
        <begin position="25"/>
        <end position="47"/>
    </location>
</feature>
<dbReference type="Proteomes" id="UP000800200">
    <property type="component" value="Unassembled WGS sequence"/>
</dbReference>
<reference evidence="2" key="1">
    <citation type="journal article" date="2020" name="Stud. Mycol.">
        <title>101 Dothideomycetes genomes: a test case for predicting lifestyles and emergence of pathogens.</title>
        <authorList>
            <person name="Haridas S."/>
            <person name="Albert R."/>
            <person name="Binder M."/>
            <person name="Bloem J."/>
            <person name="Labutti K."/>
            <person name="Salamov A."/>
            <person name="Andreopoulos B."/>
            <person name="Baker S."/>
            <person name="Barry K."/>
            <person name="Bills G."/>
            <person name="Bluhm B."/>
            <person name="Cannon C."/>
            <person name="Castanera R."/>
            <person name="Culley D."/>
            <person name="Daum C."/>
            <person name="Ezra D."/>
            <person name="Gonzalez J."/>
            <person name="Henrissat B."/>
            <person name="Kuo A."/>
            <person name="Liang C."/>
            <person name="Lipzen A."/>
            <person name="Lutzoni F."/>
            <person name="Magnuson J."/>
            <person name="Mondo S."/>
            <person name="Nolan M."/>
            <person name="Ohm R."/>
            <person name="Pangilinan J."/>
            <person name="Park H.-J."/>
            <person name="Ramirez L."/>
            <person name="Alfaro M."/>
            <person name="Sun H."/>
            <person name="Tritt A."/>
            <person name="Yoshinaga Y."/>
            <person name="Zwiers L.-H."/>
            <person name="Turgeon B."/>
            <person name="Goodwin S."/>
            <person name="Spatafora J."/>
            <person name="Crous P."/>
            <person name="Grigoriev I."/>
        </authorList>
    </citation>
    <scope>NUCLEOTIDE SEQUENCE</scope>
    <source>
        <strain evidence="2">CBS 207.26</strain>
    </source>
</reference>
<organism evidence="2 3">
    <name type="scientific">Zopfia rhizophila CBS 207.26</name>
    <dbReference type="NCBI Taxonomy" id="1314779"/>
    <lineage>
        <taxon>Eukaryota</taxon>
        <taxon>Fungi</taxon>
        <taxon>Dikarya</taxon>
        <taxon>Ascomycota</taxon>
        <taxon>Pezizomycotina</taxon>
        <taxon>Dothideomycetes</taxon>
        <taxon>Dothideomycetes incertae sedis</taxon>
        <taxon>Zopfiaceae</taxon>
        <taxon>Zopfia</taxon>
    </lineage>
</organism>
<feature type="transmembrane region" description="Helical" evidence="1">
    <location>
        <begin position="192"/>
        <end position="217"/>
    </location>
</feature>
<dbReference type="EMBL" id="ML994610">
    <property type="protein sequence ID" value="KAF2195800.1"/>
    <property type="molecule type" value="Genomic_DNA"/>
</dbReference>
<evidence type="ECO:0000313" key="3">
    <source>
        <dbReference type="Proteomes" id="UP000800200"/>
    </source>
</evidence>
<feature type="transmembrane region" description="Helical" evidence="1">
    <location>
        <begin position="83"/>
        <end position="104"/>
    </location>
</feature>
<evidence type="ECO:0000313" key="2">
    <source>
        <dbReference type="EMBL" id="KAF2195800.1"/>
    </source>
</evidence>
<evidence type="ECO:0000256" key="1">
    <source>
        <dbReference type="SAM" id="Phobius"/>
    </source>
</evidence>
<accession>A0A6A6F0A2</accession>
<dbReference type="AlphaFoldDB" id="A0A6A6F0A2"/>
<sequence length="401" mass="43844">MFNTSSSEIALCEDTYLRPDRGGALIPWLYALFLLLFHLPACIIRAVRWESAQYLALVLAILSISLTVLSYQSTHLRAAEVLVWMPLALILDVGAMLQMAVLIVEKHGIQNLGVALRNTIPGIKPPAYSSRQEIPSVSQAEEQKDATFPTKSPALAAHSGSISNYEASVHPSSRGDSEARPKRPNDDILKHAVVALFAFIFLLILIGLQLAGLVLAVQGRRQKGLTVKWCAPAFRDFAKAITTGDCQAYEIGPSSSNGIGCIDVPARHQEDWLTGTIICLSASIAFQVIDMVLLRCAHGKKFRGVKMQRPWLTMFGGVLILVMLIAYGVFNANRLPPGVTNTVWIYRKEPCEMLGRVCQGNLKSPGLRGMIIGWSDGLFDSWGSVYHGSRLSHAAPLSSCY</sequence>
<keyword evidence="3" id="KW-1185">Reference proteome</keyword>
<feature type="transmembrane region" description="Helical" evidence="1">
    <location>
        <begin position="272"/>
        <end position="289"/>
    </location>
</feature>
<keyword evidence="1" id="KW-0812">Transmembrane</keyword>
<keyword evidence="1" id="KW-1133">Transmembrane helix</keyword>
<name>A0A6A6F0A2_9PEZI</name>
<gene>
    <name evidence="2" type="ORF">K469DRAFT_649992</name>
</gene>
<dbReference type="OrthoDB" id="5351891at2759"/>